<feature type="transmembrane region" description="Helical" evidence="1">
    <location>
        <begin position="33"/>
        <end position="53"/>
    </location>
</feature>
<keyword evidence="3" id="KW-1185">Reference proteome</keyword>
<dbReference type="EMBL" id="JBHSDC010000003">
    <property type="protein sequence ID" value="MFC4231398.1"/>
    <property type="molecule type" value="Genomic_DNA"/>
</dbReference>
<evidence type="ECO:0000256" key="1">
    <source>
        <dbReference type="SAM" id="Phobius"/>
    </source>
</evidence>
<sequence length="223" mass="25371">MDQLPFYVYATFISTVVIAYYLIVKASGFKKPFLIVMAIWIVLQSIISISGFYTNFKAASPRFPLLVVPPLLFLMYNLLTKKGDAFLLAFNIKTLTIFHIIRIPVEIVLYWLFVHKAIPSLMTFEGRNFDILSGLSAPVMYYLAFVKKRVGNTPLIIWNIICLLLVINVVINSILASPTPFQQFAFEQPNIGILYFPFTLLPSFLVPMVILSHVSAIKQLLKK</sequence>
<dbReference type="RefSeq" id="WP_379012840.1">
    <property type="nucleotide sequence ID" value="NZ_JBHSDC010000003.1"/>
</dbReference>
<feature type="transmembrane region" description="Helical" evidence="1">
    <location>
        <begin position="6"/>
        <end position="24"/>
    </location>
</feature>
<dbReference type="Proteomes" id="UP001595906">
    <property type="component" value="Unassembled WGS sequence"/>
</dbReference>
<feature type="transmembrane region" description="Helical" evidence="1">
    <location>
        <begin position="156"/>
        <end position="175"/>
    </location>
</feature>
<feature type="transmembrane region" description="Helical" evidence="1">
    <location>
        <begin position="195"/>
        <end position="217"/>
    </location>
</feature>
<reference evidence="3" key="1">
    <citation type="journal article" date="2019" name="Int. J. Syst. Evol. Microbiol.">
        <title>The Global Catalogue of Microorganisms (GCM) 10K type strain sequencing project: providing services to taxonomists for standard genome sequencing and annotation.</title>
        <authorList>
            <consortium name="The Broad Institute Genomics Platform"/>
            <consortium name="The Broad Institute Genome Sequencing Center for Infectious Disease"/>
            <person name="Wu L."/>
            <person name="Ma J."/>
        </authorList>
    </citation>
    <scope>NUCLEOTIDE SEQUENCE [LARGE SCALE GENOMIC DNA]</scope>
    <source>
        <strain evidence="3">CECT 8010</strain>
    </source>
</reference>
<keyword evidence="1" id="KW-1133">Transmembrane helix</keyword>
<name>A0ABV8PW83_9BACT</name>
<accession>A0ABV8PW83</accession>
<protein>
    <submittedName>
        <fullName evidence="2">Uncharacterized protein</fullName>
    </submittedName>
</protein>
<keyword evidence="1" id="KW-0812">Transmembrane</keyword>
<evidence type="ECO:0000313" key="2">
    <source>
        <dbReference type="EMBL" id="MFC4231398.1"/>
    </source>
</evidence>
<feature type="transmembrane region" description="Helical" evidence="1">
    <location>
        <begin position="59"/>
        <end position="79"/>
    </location>
</feature>
<proteinExistence type="predicted"/>
<gene>
    <name evidence="2" type="ORF">ACFOW1_05820</name>
</gene>
<feature type="transmembrane region" description="Helical" evidence="1">
    <location>
        <begin position="86"/>
        <end position="114"/>
    </location>
</feature>
<comment type="caution">
    <text evidence="2">The sequence shown here is derived from an EMBL/GenBank/DDBJ whole genome shotgun (WGS) entry which is preliminary data.</text>
</comment>
<keyword evidence="1" id="KW-0472">Membrane</keyword>
<evidence type="ECO:0000313" key="3">
    <source>
        <dbReference type="Proteomes" id="UP001595906"/>
    </source>
</evidence>
<organism evidence="2 3">
    <name type="scientific">Parasediminibacterium paludis</name>
    <dbReference type="NCBI Taxonomy" id="908966"/>
    <lineage>
        <taxon>Bacteria</taxon>
        <taxon>Pseudomonadati</taxon>
        <taxon>Bacteroidota</taxon>
        <taxon>Chitinophagia</taxon>
        <taxon>Chitinophagales</taxon>
        <taxon>Chitinophagaceae</taxon>
        <taxon>Parasediminibacterium</taxon>
    </lineage>
</organism>